<accession>A0A073HZ95</accession>
<evidence type="ECO:0000313" key="1">
    <source>
        <dbReference type="EMBL" id="KEJ82535.1"/>
    </source>
</evidence>
<dbReference type="AlphaFoldDB" id="A0A073HZ95"/>
<reference evidence="2" key="1">
    <citation type="journal article" date="2014" name="Cell">
        <title>The Architecture of a Scrambled Genome Reveals Massive Levels of Genomic Rearrangement during Development.</title>
        <authorList>
            <person name="Chen X."/>
            <person name="Bracht J.R."/>
            <person name="Goldman A.D."/>
            <person name="Dolzhenko E."/>
            <person name="Clay D.M."/>
            <person name="Swart E.C."/>
            <person name="Perlman D.H."/>
            <person name="Doak T.G."/>
            <person name="Stuart A."/>
            <person name="Amemiya C.T."/>
            <person name="Sebra R.P."/>
            <person name="Landweber L.F."/>
        </authorList>
    </citation>
    <scope>NUCLEOTIDE SEQUENCE [LARGE SCALE GENOMIC DNA]</scope>
    <source>
        <strain evidence="2">JRB310</strain>
    </source>
</reference>
<dbReference type="EMBL" id="ARYC01017536">
    <property type="protein sequence ID" value="KEJ82535.1"/>
    <property type="molecule type" value="Genomic_DNA"/>
</dbReference>
<keyword evidence="2" id="KW-1185">Reference proteome</keyword>
<gene>
    <name evidence="1" type="ORF">OXYTRIMIC_029</name>
</gene>
<proteinExistence type="predicted"/>
<comment type="caution">
    <text evidence="1">The sequence shown here is derived from an EMBL/GenBank/DDBJ whole genome shotgun (WGS) entry which is preliminary data.</text>
</comment>
<sequence length="81" mass="9373">MDTMMAISQGRTVVSSGMSYYCNVHKTFVNTLHIKNCDQMNGAGDPTRFLQEVRNHRLVDLENKTQIEVIANMIWLDDRIR</sequence>
<organism evidence="1 2">
    <name type="scientific">Oxytricha trifallax</name>
    <dbReference type="NCBI Taxonomy" id="1172189"/>
    <lineage>
        <taxon>Eukaryota</taxon>
        <taxon>Sar</taxon>
        <taxon>Alveolata</taxon>
        <taxon>Ciliophora</taxon>
        <taxon>Intramacronucleata</taxon>
        <taxon>Spirotrichea</taxon>
        <taxon>Stichotrichia</taxon>
        <taxon>Sporadotrichida</taxon>
        <taxon>Oxytrichidae</taxon>
        <taxon>Oxytrichinae</taxon>
        <taxon>Oxytricha</taxon>
    </lineage>
</organism>
<dbReference type="Proteomes" id="UP000053232">
    <property type="component" value="Unassembled WGS sequence"/>
</dbReference>
<evidence type="ECO:0000313" key="2">
    <source>
        <dbReference type="Proteomes" id="UP000053232"/>
    </source>
</evidence>
<name>A0A073HZ95_9SPIT</name>
<protein>
    <submittedName>
        <fullName evidence="1">Uncharacterized protein</fullName>
    </submittedName>
</protein>